<feature type="transmembrane region" description="Helical" evidence="1">
    <location>
        <begin position="68"/>
        <end position="89"/>
    </location>
</feature>
<evidence type="ECO:0000313" key="5">
    <source>
        <dbReference type="Proteomes" id="UP000010843"/>
    </source>
</evidence>
<keyword evidence="6" id="KW-1185">Reference proteome</keyword>
<dbReference type="GeneID" id="14333779"/>
<dbReference type="InterPro" id="IPR058460">
    <property type="entry name" value="DUF8147"/>
</dbReference>
<dbReference type="HOGENOM" id="CLU_2044368_0_0_2"/>
<reference evidence="5" key="1">
    <citation type="submission" date="2012-02" db="EMBL/GenBank/DDBJ databases">
        <title>Complete sequence of chromosome of Natrinema pellirubrum DSM 15624.</title>
        <authorList>
            <person name="Lucas S."/>
            <person name="Han J."/>
            <person name="Lapidus A."/>
            <person name="Cheng J.-F."/>
            <person name="Goodwin L."/>
            <person name="Pitluck S."/>
            <person name="Peters L."/>
            <person name="Teshima H."/>
            <person name="Detter J.C."/>
            <person name="Han C."/>
            <person name="Tapia R."/>
            <person name="Land M."/>
            <person name="Hauser L."/>
            <person name="Kyrpides N."/>
            <person name="Ivanova N."/>
            <person name="Pagani I."/>
            <person name="Sproer C."/>
            <person name="Anderson I."/>
            <person name="Woyke T."/>
        </authorList>
    </citation>
    <scope>NUCLEOTIDE SEQUENCE [LARGE SCALE GENOMIC DNA]</scope>
    <source>
        <strain evidence="5">DSM 15624 / JCM 10476 / NCIMB 786</strain>
    </source>
</reference>
<dbReference type="EMBL" id="CP003372">
    <property type="protein sequence ID" value="AGB32989.1"/>
    <property type="molecule type" value="Genomic_DNA"/>
</dbReference>
<reference evidence="4 6" key="3">
    <citation type="journal article" date="2014" name="PLoS Genet.">
        <title>Phylogenetically driven sequencing of extremely halophilic archaea reveals strategies for static and dynamic osmo-response.</title>
        <authorList>
            <person name="Becker E.A."/>
            <person name="Seitzer P.M."/>
            <person name="Tritt A."/>
            <person name="Larsen D."/>
            <person name="Krusor M."/>
            <person name="Yao A.I."/>
            <person name="Wu D."/>
            <person name="Madern D."/>
            <person name="Eisen J.A."/>
            <person name="Darling A.E."/>
            <person name="Facciotti M.T."/>
        </authorList>
    </citation>
    <scope>NUCLEOTIDE SEQUENCE [LARGE SCALE GENOMIC DNA]</scope>
    <source>
        <strain evidence="4 6">DSM 15624</strain>
    </source>
</reference>
<dbReference type="STRING" id="797303.Natpe_3199"/>
<keyword evidence="1" id="KW-1133">Transmembrane helix</keyword>
<feature type="transmembrane region" description="Helical" evidence="1">
    <location>
        <begin position="34"/>
        <end position="56"/>
    </location>
</feature>
<dbReference type="OrthoDB" id="351354at2157"/>
<keyword evidence="1" id="KW-0472">Membrane</keyword>
<organism evidence="3 5">
    <name type="scientific">Natrinema pellirubrum (strain DSM 15624 / CIP 106293 / JCM 10476 / NCIMB 786 / 157)</name>
    <dbReference type="NCBI Taxonomy" id="797303"/>
    <lineage>
        <taxon>Archaea</taxon>
        <taxon>Methanobacteriati</taxon>
        <taxon>Methanobacteriota</taxon>
        <taxon>Stenosarchaea group</taxon>
        <taxon>Halobacteria</taxon>
        <taxon>Halobacteriales</taxon>
        <taxon>Natrialbaceae</taxon>
        <taxon>Natrinema</taxon>
    </lineage>
</organism>
<dbReference type="eggNOG" id="arCOG13139">
    <property type="taxonomic scope" value="Archaea"/>
</dbReference>
<evidence type="ECO:0000313" key="6">
    <source>
        <dbReference type="Proteomes" id="UP000011593"/>
    </source>
</evidence>
<proteinExistence type="predicted"/>
<dbReference type="KEGG" id="npe:Natpe_3199"/>
<evidence type="ECO:0000259" key="2">
    <source>
        <dbReference type="Pfam" id="PF26472"/>
    </source>
</evidence>
<dbReference type="Proteomes" id="UP000011593">
    <property type="component" value="Unassembled WGS sequence"/>
</dbReference>
<gene>
    <name evidence="3" type="ordered locus">Natpe_3199</name>
    <name evidence="4" type="ORF">C488_10076</name>
</gene>
<accession>L0JP19</accession>
<protein>
    <recommendedName>
        <fullName evidence="2">DUF8147 domain-containing protein</fullName>
    </recommendedName>
</protein>
<feature type="transmembrane region" description="Helical" evidence="1">
    <location>
        <begin position="95"/>
        <end position="115"/>
    </location>
</feature>
<dbReference type="Proteomes" id="UP000010843">
    <property type="component" value="Chromosome"/>
</dbReference>
<evidence type="ECO:0000313" key="4">
    <source>
        <dbReference type="EMBL" id="ELY75093.1"/>
    </source>
</evidence>
<evidence type="ECO:0000256" key="1">
    <source>
        <dbReference type="SAM" id="Phobius"/>
    </source>
</evidence>
<feature type="domain" description="DUF8147" evidence="2">
    <location>
        <begin position="3"/>
        <end position="113"/>
    </location>
</feature>
<dbReference type="AlphaFoldDB" id="L0JP19"/>
<keyword evidence="1" id="KW-0812">Transmembrane</keyword>
<name>L0JP19_NATP1</name>
<dbReference type="EMBL" id="AOIE01000065">
    <property type="protein sequence ID" value="ELY75093.1"/>
    <property type="molecule type" value="Genomic_DNA"/>
</dbReference>
<dbReference type="Pfam" id="PF26472">
    <property type="entry name" value="DUF8147"/>
    <property type="match status" value="1"/>
</dbReference>
<reference evidence="3" key="2">
    <citation type="submission" date="2012-02" db="EMBL/GenBank/DDBJ databases">
        <title>Complete sequence of chromosome of Natrinema pellirubrum DSM 15624.</title>
        <authorList>
            <consortium name="US DOE Joint Genome Institute"/>
            <person name="Lucas S."/>
            <person name="Han J."/>
            <person name="Lapidus A."/>
            <person name="Cheng J.-F."/>
            <person name="Goodwin L."/>
            <person name="Pitluck S."/>
            <person name="Peters L."/>
            <person name="Teshima H."/>
            <person name="Detter J.C."/>
            <person name="Han C."/>
            <person name="Tapia R."/>
            <person name="Land M."/>
            <person name="Hauser L."/>
            <person name="Kyrpides N."/>
            <person name="Ivanova N."/>
            <person name="Pagani I."/>
            <person name="Sproer C."/>
            <person name="Anderson I."/>
            <person name="Woyke T."/>
        </authorList>
    </citation>
    <scope>NUCLEOTIDE SEQUENCE</scope>
    <source>
        <strain evidence="3">DSM 15624</strain>
    </source>
</reference>
<dbReference type="PATRIC" id="fig|797303.5.peg.2026"/>
<evidence type="ECO:0000313" key="3">
    <source>
        <dbReference type="EMBL" id="AGB32989.1"/>
    </source>
</evidence>
<dbReference type="RefSeq" id="WP_006181392.1">
    <property type="nucleotide sequence ID" value="NC_019962.1"/>
</dbReference>
<feature type="transmembrane region" description="Helical" evidence="1">
    <location>
        <begin position="7"/>
        <end position="28"/>
    </location>
</feature>
<sequence>MRVRTLGYTAAAGIAAFLVVFVAVSELLLPFIEFSVLVGLPAGIGAGVLVAAVVLIQFGRNADGTPHPLALSLGTFGVTFLTVLAVALVLLRAGVAGSIVIATGVGLIGGLVGGLRARGEKPPAG</sequence>